<dbReference type="InterPro" id="IPR013087">
    <property type="entry name" value="Znf_C2H2_type"/>
</dbReference>
<dbReference type="PROSITE" id="PS00028">
    <property type="entry name" value="ZINC_FINGER_C2H2_1"/>
    <property type="match status" value="1"/>
</dbReference>
<feature type="region of interest" description="Disordered" evidence="2">
    <location>
        <begin position="653"/>
        <end position="676"/>
    </location>
</feature>
<sequence>MSDSCEELELEGDVEEFEGDEFWETLKEANPESTQKGNDKNKEPAVQKVEKSSVKHESHTVPVPQEASPTVGSKNSGQRGVKSADSDTKKKLVSKKANVESTRTVEKQGSNVDVSTLGDIANAITSIDSFKAEYSVVKEKIHYSSEDLGIKRKPVENVSSSSPKVRKIHSDSKASPKQNKSSSDSGRNVFAAVEDQKCADKENKSVEEQEIVDDIMVTITEEESKAIDTILAEEMFEDIRQCAQPKTEEKTFTLRFGPVEIADLAESGMQNLIRSQPSLSFYFRRQAGKFKKKKGYGEICFLRALPIQAFIRRLCLVKLVEKRIELTISVQIPKGRDYVGTLVLRLDRHGKLLKLIGSGDEPVRGTATPSKTYFEVDQVPIDAHPLSLKTLFPFIPFIDMKNCIEDSGVKPAFKGPVRVCYADASWLEAVLECFSEFTINNHPLAIRSSIKTEVGEGSQAQADHEMEDAANSLQRQSSTQSCSEQESDPIKEHQDSPENRLKETEIEKSVWKEEESDNGEVSKDEGSADEEEEDDDISNMTRDVCADMLESLNKLKQLETDNPNVQKILEMQVQLAKLQKSLSKPVQEKRLSTDESEKDTNPWTVETIDEKKEITCEISTHGKRTVKVNKNEVLQAEKKRMEMESLQKRIDDAEKSERQKEEMTKQMREKELKARREFEEKRRANWAKKMIEDLKKGGQSVSVENSAAKKEAQKLLEAREQKLKLQKEAEMEKAQPTQDLMANKKEESQHPANDLKDGIAQIILPFQEIISSTSVGKFDFMRHSAGAEPTSSKLGISSLDKGAESASSHSGNVEANEPSSRLETEEETQVVEITEIFYKEMMGKTSVLPQKFQVTFEYSENRSCPVQSCSAKRYYKSEEEFVDHWQIFHKQNMTVRFCPKCSAYFSNQEELLDHLKARHSIHEYDDLMDLLKKVRTKVIRNPSFRDPTPFSFVQLKDDTFRA</sequence>
<dbReference type="PANTHER" id="PTHR35310">
    <property type="entry name" value="CELL WALL INTEGRITY/STRESS RESPONSE COMPONENT-LIKE PROTEIN"/>
    <property type="match status" value="1"/>
</dbReference>
<dbReference type="RefSeq" id="XP_005101197.1">
    <property type="nucleotide sequence ID" value="XM_005101140.3"/>
</dbReference>
<feature type="compositionally biased region" description="Polar residues" evidence="2">
    <location>
        <begin position="67"/>
        <end position="78"/>
    </location>
</feature>
<dbReference type="PANTHER" id="PTHR35310:SF1">
    <property type="entry name" value="CELL WALL INTEGRITY_STRESS RESPONSE COMPONENT-LIKE PROTEIN"/>
    <property type="match status" value="1"/>
</dbReference>
<feature type="compositionally biased region" description="Acidic residues" evidence="2">
    <location>
        <begin position="1"/>
        <end position="23"/>
    </location>
</feature>
<evidence type="ECO:0000313" key="4">
    <source>
        <dbReference type="Proteomes" id="UP000694888"/>
    </source>
</evidence>
<feature type="region of interest" description="Disordered" evidence="2">
    <location>
        <begin position="455"/>
        <end position="539"/>
    </location>
</feature>
<feature type="compositionally biased region" description="Acidic residues" evidence="2">
    <location>
        <begin position="527"/>
        <end position="537"/>
    </location>
</feature>
<feature type="compositionally biased region" description="Low complexity" evidence="2">
    <location>
        <begin position="474"/>
        <end position="484"/>
    </location>
</feature>
<feature type="compositionally biased region" description="Basic and acidic residues" evidence="2">
    <location>
        <begin position="37"/>
        <end position="59"/>
    </location>
</feature>
<feature type="compositionally biased region" description="Basic and acidic residues" evidence="2">
    <location>
        <begin position="586"/>
        <end position="600"/>
    </location>
</feature>
<evidence type="ECO:0000256" key="1">
    <source>
        <dbReference type="SAM" id="Coils"/>
    </source>
</evidence>
<keyword evidence="1" id="KW-0175">Coiled coil</keyword>
<reference evidence="5" key="1">
    <citation type="submission" date="2025-08" db="UniProtKB">
        <authorList>
            <consortium name="RefSeq"/>
        </authorList>
    </citation>
    <scope>IDENTIFICATION</scope>
</reference>
<feature type="domain" description="C2H2-type" evidence="3">
    <location>
        <begin position="898"/>
        <end position="919"/>
    </location>
</feature>
<evidence type="ECO:0000259" key="3">
    <source>
        <dbReference type="PROSITE" id="PS00028"/>
    </source>
</evidence>
<feature type="region of interest" description="Disordered" evidence="2">
    <location>
        <begin position="154"/>
        <end position="188"/>
    </location>
</feature>
<proteinExistence type="predicted"/>
<evidence type="ECO:0000313" key="5">
    <source>
        <dbReference type="RefSeq" id="XP_005101197.1"/>
    </source>
</evidence>
<accession>A0ABM0JTL6</accession>
<feature type="region of interest" description="Disordered" evidence="2">
    <location>
        <begin position="786"/>
        <end position="826"/>
    </location>
</feature>
<feature type="compositionally biased region" description="Polar residues" evidence="2">
    <location>
        <begin position="99"/>
        <end position="110"/>
    </location>
</feature>
<feature type="compositionally biased region" description="Basic and acidic residues" evidence="2">
    <location>
        <begin position="488"/>
        <end position="513"/>
    </location>
</feature>
<feature type="compositionally biased region" description="Polar residues" evidence="2">
    <location>
        <begin position="805"/>
        <end position="821"/>
    </location>
</feature>
<feature type="coiled-coil region" evidence="1">
    <location>
        <begin position="708"/>
        <end position="735"/>
    </location>
</feature>
<organism evidence="4 5">
    <name type="scientific">Aplysia californica</name>
    <name type="common">California sea hare</name>
    <dbReference type="NCBI Taxonomy" id="6500"/>
    <lineage>
        <taxon>Eukaryota</taxon>
        <taxon>Metazoa</taxon>
        <taxon>Spiralia</taxon>
        <taxon>Lophotrochozoa</taxon>
        <taxon>Mollusca</taxon>
        <taxon>Gastropoda</taxon>
        <taxon>Heterobranchia</taxon>
        <taxon>Euthyneura</taxon>
        <taxon>Tectipleura</taxon>
        <taxon>Aplysiida</taxon>
        <taxon>Aplysioidea</taxon>
        <taxon>Aplysiidae</taxon>
        <taxon>Aplysia</taxon>
    </lineage>
</organism>
<protein>
    <submittedName>
        <fullName evidence="5">Uncharacterized protein LOC101854727</fullName>
    </submittedName>
</protein>
<keyword evidence="4" id="KW-1185">Reference proteome</keyword>
<dbReference type="Proteomes" id="UP000694888">
    <property type="component" value="Unplaced"/>
</dbReference>
<feature type="region of interest" description="Disordered" evidence="2">
    <location>
        <begin position="1"/>
        <end position="110"/>
    </location>
</feature>
<feature type="compositionally biased region" description="Polar residues" evidence="2">
    <location>
        <begin position="175"/>
        <end position="186"/>
    </location>
</feature>
<feature type="region of interest" description="Disordered" evidence="2">
    <location>
        <begin position="581"/>
        <end position="600"/>
    </location>
</feature>
<dbReference type="SMART" id="SM00355">
    <property type="entry name" value="ZnF_C2H2"/>
    <property type="match status" value="2"/>
</dbReference>
<name>A0ABM0JTL6_APLCA</name>
<dbReference type="GeneID" id="101854727"/>
<evidence type="ECO:0000256" key="2">
    <source>
        <dbReference type="SAM" id="MobiDB-lite"/>
    </source>
</evidence>
<gene>
    <name evidence="5" type="primary">LOC101854727</name>
</gene>